<reference evidence="4 5" key="1">
    <citation type="submission" date="2016-02" db="EMBL/GenBank/DDBJ databases">
        <title>Paenibacillus sp. LPB0068, isolated from Crassostrea gigas.</title>
        <authorList>
            <person name="Shin S.-K."/>
            <person name="Yi H."/>
        </authorList>
    </citation>
    <scope>NUCLEOTIDE SEQUENCE [LARGE SCALE GENOMIC DNA]</scope>
    <source>
        <strain evidence="4 5">LPB0068</strain>
    </source>
</reference>
<gene>
    <name evidence="4" type="ORF">PNBC_07300</name>
</gene>
<protein>
    <recommendedName>
        <fullName evidence="6">Nucleotidyltransferase-like domain-containing protein</fullName>
    </recommendedName>
</protein>
<dbReference type="Proteomes" id="UP000077134">
    <property type="component" value="Unassembled WGS sequence"/>
</dbReference>
<evidence type="ECO:0000259" key="2">
    <source>
        <dbReference type="Pfam" id="PF18576"/>
    </source>
</evidence>
<dbReference type="AlphaFoldDB" id="A0A167ESB0"/>
<accession>A0A167ESB0</accession>
<evidence type="ECO:0000259" key="3">
    <source>
        <dbReference type="Pfam" id="PF22339"/>
    </source>
</evidence>
<dbReference type="InterPro" id="IPR054515">
    <property type="entry name" value="YgxA-like_substrate-bd"/>
</dbReference>
<comment type="caution">
    <text evidence="4">The sequence shown here is derived from an EMBL/GenBank/DDBJ whole genome shotgun (WGS) entry which is preliminary data.</text>
</comment>
<feature type="domain" description="Nucleotidyltransferase-like" evidence="1">
    <location>
        <begin position="13"/>
        <end position="117"/>
    </location>
</feature>
<dbReference type="Gene3D" id="3.30.460.10">
    <property type="entry name" value="Beta Polymerase, domain 2"/>
    <property type="match status" value="1"/>
</dbReference>
<dbReference type="RefSeq" id="WP_157756169.1">
    <property type="nucleotide sequence ID" value="NZ_CP017770.1"/>
</dbReference>
<dbReference type="InterPro" id="IPR043519">
    <property type="entry name" value="NT_sf"/>
</dbReference>
<dbReference type="STRING" id="1763538.LPB68_15720"/>
<evidence type="ECO:0000313" key="5">
    <source>
        <dbReference type="Proteomes" id="UP000077134"/>
    </source>
</evidence>
<dbReference type="InterPro" id="IPR029348">
    <property type="entry name" value="NTF-like"/>
</dbReference>
<sequence>MESTKLIEHYKDALDENSIGAFVYEHRDSKFQGSFFRDFDILLLVIQESEQSCEMINHIMYEDKRCQLLRINYMELRGMLVAGEKRDLVRCVFEGQIISDMDGRLTNIRLEFQEFKQPLRDQKMFFEFSKFLCLYLEAKRYMSEGYIMDAYHSVTDSLHHWAQIELVERGIRPELNVWEQVRGLNTAVHKLYNELTVSKESVEQRVELVLLGCEFSVLSKMAECSNLLIKVMGSRNKPWSIEELIRHPQLEMVSSELPLVLRKLVYRSIIKEVMNVSVGGNDRKQAILYSTI</sequence>
<dbReference type="Pfam" id="PF18576">
    <property type="entry name" value="HTH_52"/>
    <property type="match status" value="1"/>
</dbReference>
<dbReference type="EMBL" id="LSFN01000006">
    <property type="protein sequence ID" value="OAB75835.1"/>
    <property type="molecule type" value="Genomic_DNA"/>
</dbReference>
<feature type="domain" description="YgxA-like helix-turn-helix" evidence="2">
    <location>
        <begin position="228"/>
        <end position="273"/>
    </location>
</feature>
<organism evidence="4 5">
    <name type="scientific">Paenibacillus crassostreae</name>
    <dbReference type="NCBI Taxonomy" id="1763538"/>
    <lineage>
        <taxon>Bacteria</taxon>
        <taxon>Bacillati</taxon>
        <taxon>Bacillota</taxon>
        <taxon>Bacilli</taxon>
        <taxon>Bacillales</taxon>
        <taxon>Paenibacillaceae</taxon>
        <taxon>Paenibacillus</taxon>
    </lineage>
</organism>
<feature type="domain" description="YgxA-like substrate binding" evidence="3">
    <location>
        <begin position="122"/>
        <end position="220"/>
    </location>
</feature>
<name>A0A167ESB0_9BACL</name>
<dbReference type="InterPro" id="IPR041143">
    <property type="entry name" value="YgxA_HTH"/>
</dbReference>
<dbReference type="Pfam" id="PF22339">
    <property type="entry name" value="YgxA-like_sub_bind"/>
    <property type="match status" value="1"/>
</dbReference>
<keyword evidence="5" id="KW-1185">Reference proteome</keyword>
<dbReference type="Gene3D" id="1.20.120.330">
    <property type="entry name" value="Nucleotidyltransferases domain 2"/>
    <property type="match status" value="1"/>
</dbReference>
<dbReference type="Pfam" id="PF14540">
    <property type="entry name" value="NTF-like"/>
    <property type="match status" value="1"/>
</dbReference>
<proteinExistence type="predicted"/>
<evidence type="ECO:0000259" key="1">
    <source>
        <dbReference type="Pfam" id="PF14540"/>
    </source>
</evidence>
<evidence type="ECO:0000313" key="4">
    <source>
        <dbReference type="EMBL" id="OAB75835.1"/>
    </source>
</evidence>
<evidence type="ECO:0008006" key="6">
    <source>
        <dbReference type="Google" id="ProtNLM"/>
    </source>
</evidence>
<dbReference type="OrthoDB" id="2350973at2"/>